<evidence type="ECO:0000256" key="10">
    <source>
        <dbReference type="ARBA" id="ARBA00022839"/>
    </source>
</evidence>
<evidence type="ECO:0000256" key="4">
    <source>
        <dbReference type="ARBA" id="ARBA00008372"/>
    </source>
</evidence>
<evidence type="ECO:0000259" key="15">
    <source>
        <dbReference type="PROSITE" id="PS51704"/>
    </source>
</evidence>
<evidence type="ECO:0000256" key="6">
    <source>
        <dbReference type="ARBA" id="ARBA00022490"/>
    </source>
</evidence>
<dbReference type="EC" id="3.1.13.4" evidence="5"/>
<dbReference type="PANTHER" id="PTHR10797">
    <property type="entry name" value="CCR4-NOT TRANSCRIPTION COMPLEX SUBUNIT"/>
    <property type="match status" value="1"/>
</dbReference>
<keyword evidence="12" id="KW-0805">Transcription regulation</keyword>
<evidence type="ECO:0000256" key="12">
    <source>
        <dbReference type="ARBA" id="ARBA00023015"/>
    </source>
</evidence>
<evidence type="ECO:0000256" key="9">
    <source>
        <dbReference type="ARBA" id="ARBA00022801"/>
    </source>
</evidence>
<evidence type="ECO:0000256" key="3">
    <source>
        <dbReference type="ARBA" id="ARBA00004496"/>
    </source>
</evidence>
<organism evidence="16 17">
    <name type="scientific">Paratrimastix pyriformis</name>
    <dbReference type="NCBI Taxonomy" id="342808"/>
    <lineage>
        <taxon>Eukaryota</taxon>
        <taxon>Metamonada</taxon>
        <taxon>Preaxostyla</taxon>
        <taxon>Paratrimastigidae</taxon>
        <taxon>Paratrimastix</taxon>
    </lineage>
</organism>
<evidence type="ECO:0000256" key="2">
    <source>
        <dbReference type="ARBA" id="ARBA00004123"/>
    </source>
</evidence>
<dbReference type="SUPFAM" id="SSF51695">
    <property type="entry name" value="PLC-like phosphodiesterases"/>
    <property type="match status" value="1"/>
</dbReference>
<keyword evidence="7" id="KW-0540">Nuclease</keyword>
<protein>
    <recommendedName>
        <fullName evidence="5">poly(A)-specific ribonuclease</fullName>
        <ecNumber evidence="5">3.1.13.4</ecNumber>
    </recommendedName>
</protein>
<comment type="catalytic activity">
    <reaction evidence="1">
        <text>Exonucleolytic cleavage of poly(A) to 5'-AMP.</text>
        <dbReference type="EC" id="3.1.13.4"/>
    </reaction>
</comment>
<dbReference type="InterPro" id="IPR017946">
    <property type="entry name" value="PLC-like_Pdiesterase_TIM-brl"/>
</dbReference>
<gene>
    <name evidence="16" type="ORF">PAPYR_7742</name>
</gene>
<proteinExistence type="inferred from homology"/>
<keyword evidence="10" id="KW-0269">Exonuclease</keyword>
<evidence type="ECO:0000256" key="13">
    <source>
        <dbReference type="ARBA" id="ARBA00023163"/>
    </source>
</evidence>
<evidence type="ECO:0000313" key="17">
    <source>
        <dbReference type="Proteomes" id="UP001141327"/>
    </source>
</evidence>
<dbReference type="SUPFAM" id="SSF53098">
    <property type="entry name" value="Ribonuclease H-like"/>
    <property type="match status" value="1"/>
</dbReference>
<dbReference type="InterPro" id="IPR030395">
    <property type="entry name" value="GP_PDE_dom"/>
</dbReference>
<keyword evidence="13" id="KW-0804">Transcription</keyword>
<keyword evidence="6" id="KW-0963">Cytoplasm</keyword>
<dbReference type="InterPro" id="IPR006941">
    <property type="entry name" value="RNase_CAF1"/>
</dbReference>
<evidence type="ECO:0000256" key="1">
    <source>
        <dbReference type="ARBA" id="ARBA00001663"/>
    </source>
</evidence>
<comment type="caution">
    <text evidence="16">The sequence shown here is derived from an EMBL/GenBank/DDBJ whole genome shotgun (WGS) entry which is preliminary data.</text>
</comment>
<keyword evidence="17" id="KW-1185">Reference proteome</keyword>
<accession>A0ABQ8UDQ9</accession>
<evidence type="ECO:0000256" key="11">
    <source>
        <dbReference type="ARBA" id="ARBA00022884"/>
    </source>
</evidence>
<dbReference type="EMBL" id="JAPMOS010000058">
    <property type="protein sequence ID" value="KAJ4456923.1"/>
    <property type="molecule type" value="Genomic_DNA"/>
</dbReference>
<dbReference type="Proteomes" id="UP001141327">
    <property type="component" value="Unassembled WGS sequence"/>
</dbReference>
<dbReference type="InterPro" id="IPR036397">
    <property type="entry name" value="RNaseH_sf"/>
</dbReference>
<evidence type="ECO:0000313" key="16">
    <source>
        <dbReference type="EMBL" id="KAJ4456923.1"/>
    </source>
</evidence>
<keyword evidence="9" id="KW-0378">Hydrolase</keyword>
<comment type="subcellular location">
    <subcellularLocation>
        <location evidence="3">Cytoplasm</location>
    </subcellularLocation>
    <subcellularLocation>
        <location evidence="2">Nucleus</location>
    </subcellularLocation>
</comment>
<dbReference type="Gene3D" id="3.30.420.10">
    <property type="entry name" value="Ribonuclease H-like superfamily/Ribonuclease H"/>
    <property type="match status" value="1"/>
</dbReference>
<dbReference type="Pfam" id="PF04857">
    <property type="entry name" value="CAF1"/>
    <property type="match status" value="2"/>
</dbReference>
<evidence type="ECO:0000256" key="14">
    <source>
        <dbReference type="ARBA" id="ARBA00023242"/>
    </source>
</evidence>
<dbReference type="InterPro" id="IPR039637">
    <property type="entry name" value="CNOT7/CNOT8/Pop2"/>
</dbReference>
<evidence type="ECO:0000256" key="5">
    <source>
        <dbReference type="ARBA" id="ARBA00012161"/>
    </source>
</evidence>
<dbReference type="PROSITE" id="PS51704">
    <property type="entry name" value="GP_PDE"/>
    <property type="match status" value="1"/>
</dbReference>
<keyword evidence="14" id="KW-0539">Nucleus</keyword>
<reference evidence="16" key="1">
    <citation type="journal article" date="2022" name="bioRxiv">
        <title>Genomics of Preaxostyla Flagellates Illuminates Evolutionary Transitions and the Path Towards Mitochondrial Loss.</title>
        <authorList>
            <person name="Novak L.V.F."/>
            <person name="Treitli S.C."/>
            <person name="Pyrih J."/>
            <person name="Halakuc P."/>
            <person name="Pipaliya S.V."/>
            <person name="Vacek V."/>
            <person name="Brzon O."/>
            <person name="Soukal P."/>
            <person name="Eme L."/>
            <person name="Dacks J.B."/>
            <person name="Karnkowska A."/>
            <person name="Elias M."/>
            <person name="Hampl V."/>
        </authorList>
    </citation>
    <scope>NUCLEOTIDE SEQUENCE</scope>
    <source>
        <strain evidence="16">RCP-MX</strain>
    </source>
</reference>
<feature type="domain" description="GP-PDE" evidence="15">
    <location>
        <begin position="16"/>
        <end position="307"/>
    </location>
</feature>
<dbReference type="Pfam" id="PF03009">
    <property type="entry name" value="GDPD"/>
    <property type="match status" value="1"/>
</dbReference>
<evidence type="ECO:0000256" key="8">
    <source>
        <dbReference type="ARBA" id="ARBA00022723"/>
    </source>
</evidence>
<keyword evidence="11" id="KW-0694">RNA-binding</keyword>
<dbReference type="InterPro" id="IPR012337">
    <property type="entry name" value="RNaseH-like_sf"/>
</dbReference>
<sequence>MILVLALVCGVSAAAMNVVGHMGSPRRECENTLASFNLAMSEGALGLEMDLSMTRDGVVLMWHDWDPNALDALLRQWGLQGHRCVPSVPRFGTPMRQPIHKLDYLPFIQHFGYRRRGFIIPRGPIYLPEPFEDFISGLKGSHCSPSLVMLDLKFPTALAADRSNREVEQLIDTVMTILIQNGLGWGSSPHFVFALSSQESYSRARAQLRQYGQVWEDRLLRDFVIDQPVLRWPKNLSMLHEIDRQTWASMGRPVMAWQGWRHYLALYKSECARVQEINEARKRKRKEIIRVLAWTVNDRAEAAALWAAGAETRPRATRQIAIFWESGVFPGDSGAIARRTGIHKIMQAPTPRPPPKQLNQSIIDVWNDNLEEEMAKIRDRVETHPYIAMDTEFPGVVARPVGSTFKSDYQYQKLRLNVDILKIIQLGLTFANDQGDMVPDSCTWQFNFRFNINEDTYAQDSIELLQTAGIDFDKHMKQGIDVTQFAELLTASGVVLNDGVHWITFHSGYDFGYLLKILTCKPLPEGEAEFFELLNRFFPCIYDLKVLTNTKRGLNHVAEEMQVHRIGPNHQAGSDSLLTCGTFFQVKQQLFKGAIDDKFLGQICGLGECSSRFESAYSPSDLPIVQHGAVGAVGAGGYNAPLLDMSSSAPA</sequence>
<comment type="similarity">
    <text evidence="4">Belongs to the CAF1 family.</text>
</comment>
<name>A0ABQ8UDQ9_9EUKA</name>
<evidence type="ECO:0000256" key="7">
    <source>
        <dbReference type="ARBA" id="ARBA00022722"/>
    </source>
</evidence>
<dbReference type="Gene3D" id="3.20.20.190">
    <property type="entry name" value="Phosphatidylinositol (PI) phosphodiesterase"/>
    <property type="match status" value="2"/>
</dbReference>
<keyword evidence="8" id="KW-0479">Metal-binding</keyword>